<keyword evidence="5" id="KW-1185">Reference proteome</keyword>
<keyword evidence="2" id="KW-0378">Hydrolase</keyword>
<dbReference type="InterPro" id="IPR029058">
    <property type="entry name" value="AB_hydrolase_fold"/>
</dbReference>
<dbReference type="GO" id="GO:0016787">
    <property type="term" value="F:hydrolase activity"/>
    <property type="evidence" value="ECO:0007669"/>
    <property type="project" value="UniProtKB-KW"/>
</dbReference>
<comment type="similarity">
    <text evidence="1">Belongs to the thioesterase family.</text>
</comment>
<dbReference type="Pfam" id="PF00975">
    <property type="entry name" value="Thioesterase"/>
    <property type="match status" value="1"/>
</dbReference>
<dbReference type="AlphaFoldDB" id="A0A7H8T9B0"/>
<proteinExistence type="inferred from homology"/>
<dbReference type="EMBL" id="CP056041">
    <property type="protein sequence ID" value="QKZ19598.1"/>
    <property type="molecule type" value="Genomic_DNA"/>
</dbReference>
<dbReference type="GO" id="GO:0008610">
    <property type="term" value="P:lipid biosynthetic process"/>
    <property type="evidence" value="ECO:0007669"/>
    <property type="project" value="TreeGrafter"/>
</dbReference>
<feature type="domain" description="Thioesterase TesA-like" evidence="3">
    <location>
        <begin position="22"/>
        <end position="245"/>
    </location>
</feature>
<dbReference type="SMART" id="SM00824">
    <property type="entry name" value="PKS_TE"/>
    <property type="match status" value="1"/>
</dbReference>
<organism evidence="4 5">
    <name type="scientific">Streptomyces chartreusis</name>
    <dbReference type="NCBI Taxonomy" id="1969"/>
    <lineage>
        <taxon>Bacteria</taxon>
        <taxon>Bacillati</taxon>
        <taxon>Actinomycetota</taxon>
        <taxon>Actinomycetes</taxon>
        <taxon>Kitasatosporales</taxon>
        <taxon>Streptomycetaceae</taxon>
        <taxon>Streptomyces</taxon>
    </lineage>
</organism>
<reference evidence="4 5" key="1">
    <citation type="submission" date="2020-06" db="EMBL/GenBank/DDBJ databases">
        <title>Genome mining for natural products.</title>
        <authorList>
            <person name="Zhang B."/>
            <person name="Shi J."/>
            <person name="Ge H."/>
        </authorList>
    </citation>
    <scope>NUCLEOTIDE SEQUENCE [LARGE SCALE GENOMIC DNA]</scope>
    <source>
        <strain evidence="4 5">NA02069</strain>
    </source>
</reference>
<dbReference type="InterPro" id="IPR001031">
    <property type="entry name" value="Thioesterase"/>
</dbReference>
<gene>
    <name evidence="4" type="ORF">HUT05_20840</name>
</gene>
<dbReference type="Proteomes" id="UP000509418">
    <property type="component" value="Chromosome"/>
</dbReference>
<evidence type="ECO:0000313" key="5">
    <source>
        <dbReference type="Proteomes" id="UP000509418"/>
    </source>
</evidence>
<dbReference type="InterPro" id="IPR012223">
    <property type="entry name" value="TEII"/>
</dbReference>
<dbReference type="PANTHER" id="PTHR11487:SF0">
    <property type="entry name" value="S-ACYL FATTY ACID SYNTHASE THIOESTERASE, MEDIUM CHAIN"/>
    <property type="match status" value="1"/>
</dbReference>
<sequence length="249" mass="26863">MLHSTRWLKRYRPSDAPRLRLFCLPHGGGTAAFFRSWAEALPAEVEPVAVQYPGRQDRLAESCVADMDTLADAVAEALAPLLEAPFALFGHSMGATVGYEVTRRLEDRGTPPLRLFASGQATPFAERTGRPLHHEDDATMLAGVRGLGGAYETLADDPDLLEVVLPSLRADLRLMETYRPTPGARIGTPVTVYAGGADPGVTVAQAAAWRETTTGGFALRTFPGGHFFLTEHQRELLADILDSVSAGRP</sequence>
<dbReference type="Gene3D" id="3.40.50.1820">
    <property type="entry name" value="alpha/beta hydrolase"/>
    <property type="match status" value="1"/>
</dbReference>
<name>A0A7H8T9B0_STRCX</name>
<evidence type="ECO:0000256" key="2">
    <source>
        <dbReference type="ARBA" id="ARBA00022801"/>
    </source>
</evidence>
<protein>
    <submittedName>
        <fullName evidence="4">Thioesterase</fullName>
    </submittedName>
</protein>
<accession>A0A7H8T9B0</accession>
<dbReference type="RefSeq" id="WP_176575961.1">
    <property type="nucleotide sequence ID" value="NZ_CBDRGH010000001.1"/>
</dbReference>
<evidence type="ECO:0000259" key="3">
    <source>
        <dbReference type="SMART" id="SM00824"/>
    </source>
</evidence>
<evidence type="ECO:0000313" key="4">
    <source>
        <dbReference type="EMBL" id="QKZ19598.1"/>
    </source>
</evidence>
<evidence type="ECO:0000256" key="1">
    <source>
        <dbReference type="ARBA" id="ARBA00007169"/>
    </source>
</evidence>
<dbReference type="PANTHER" id="PTHR11487">
    <property type="entry name" value="THIOESTERASE"/>
    <property type="match status" value="1"/>
</dbReference>
<dbReference type="SUPFAM" id="SSF53474">
    <property type="entry name" value="alpha/beta-Hydrolases"/>
    <property type="match status" value="1"/>
</dbReference>
<dbReference type="InterPro" id="IPR020802">
    <property type="entry name" value="TesA-like"/>
</dbReference>